<dbReference type="STRING" id="70667.A0A183SSC0"/>
<name>A0A183SSC0_SCHSO</name>
<dbReference type="WBParaSite" id="SSLN_0000735301-mRNA-1">
    <property type="protein sequence ID" value="SSLN_0000735301-mRNA-1"/>
    <property type="gene ID" value="SSLN_0000735301"/>
</dbReference>
<dbReference type="EMBL" id="UYSU01033998">
    <property type="protein sequence ID" value="VDL93503.1"/>
    <property type="molecule type" value="Genomic_DNA"/>
</dbReference>
<evidence type="ECO:0000256" key="1">
    <source>
        <dbReference type="ARBA" id="ARBA00022468"/>
    </source>
</evidence>
<reference evidence="5" key="1">
    <citation type="submission" date="2016-06" db="UniProtKB">
        <authorList>
            <consortium name="WormBaseParasite"/>
        </authorList>
    </citation>
    <scope>IDENTIFICATION</scope>
</reference>
<sequence length="290" mass="31980">MLGRLKVTERGSRQNSLTTNGVRYVGCSVEKVKSRIVEDFVQSGTSGPAFGGALSLQTESPDYSLHRAGGSVATDRNGKGLVHTRPEPGGVYRVPGQASRMRDIMQLANSGVPLLLTEMVKALRIRGLSLEGIYRVPGRASRMRDIMQLANSEADVREREWRWATLDFVLHHLREVVALQASNRMSARALSLCLTPSLFGTTENAETNSRVLELLIEHWPWLSSGLHQGSQTVSAIGLGQPYSEACLYACRSSSNRPERRTALVTRELARYKLDIAALSETRFSEQGKLV</sequence>
<evidence type="ECO:0000313" key="3">
    <source>
        <dbReference type="EMBL" id="VDL93503.1"/>
    </source>
</evidence>
<dbReference type="SMART" id="SM00324">
    <property type="entry name" value="RhoGAP"/>
    <property type="match status" value="1"/>
</dbReference>
<dbReference type="OrthoDB" id="6275950at2759"/>
<dbReference type="PROSITE" id="PS50238">
    <property type="entry name" value="RHOGAP"/>
    <property type="match status" value="1"/>
</dbReference>
<proteinExistence type="predicted"/>
<accession>A0A183SSC0</accession>
<dbReference type="GO" id="GO:0051056">
    <property type="term" value="P:regulation of small GTPase mediated signal transduction"/>
    <property type="evidence" value="ECO:0007669"/>
    <property type="project" value="UniProtKB-ARBA"/>
</dbReference>
<gene>
    <name evidence="3" type="ORF">SSLN_LOCUS7118</name>
</gene>
<dbReference type="SUPFAM" id="SSF48350">
    <property type="entry name" value="GTPase activation domain, GAP"/>
    <property type="match status" value="1"/>
</dbReference>
<reference evidence="3 4" key="2">
    <citation type="submission" date="2018-11" db="EMBL/GenBank/DDBJ databases">
        <authorList>
            <consortium name="Pathogen Informatics"/>
        </authorList>
    </citation>
    <scope>NUCLEOTIDE SEQUENCE [LARGE SCALE GENOMIC DNA]</scope>
    <source>
        <strain evidence="3 4">NST_G2</strain>
    </source>
</reference>
<dbReference type="AlphaFoldDB" id="A0A183SSC0"/>
<protein>
    <submittedName>
        <fullName evidence="5">Rho-GAP domain-containing protein</fullName>
    </submittedName>
</protein>
<dbReference type="CDD" id="cd00159">
    <property type="entry name" value="RhoGAP"/>
    <property type="match status" value="1"/>
</dbReference>
<evidence type="ECO:0000313" key="4">
    <source>
        <dbReference type="Proteomes" id="UP000275846"/>
    </source>
</evidence>
<dbReference type="GO" id="GO:0005096">
    <property type="term" value="F:GTPase activator activity"/>
    <property type="evidence" value="ECO:0007669"/>
    <property type="project" value="UniProtKB-KW"/>
</dbReference>
<evidence type="ECO:0000313" key="5">
    <source>
        <dbReference type="WBParaSite" id="SSLN_0000735301-mRNA-1"/>
    </source>
</evidence>
<dbReference type="Proteomes" id="UP000275846">
    <property type="component" value="Unassembled WGS sequence"/>
</dbReference>
<dbReference type="Gene3D" id="1.10.555.10">
    <property type="entry name" value="Rho GTPase activation protein"/>
    <property type="match status" value="2"/>
</dbReference>
<dbReference type="PANTHER" id="PTHR15228:SF25">
    <property type="entry name" value="F-BAR DOMAIN-CONTAINING PROTEIN"/>
    <property type="match status" value="1"/>
</dbReference>
<dbReference type="Pfam" id="PF00620">
    <property type="entry name" value="RhoGAP"/>
    <property type="match status" value="2"/>
</dbReference>
<dbReference type="InterPro" id="IPR008936">
    <property type="entry name" value="Rho_GTPase_activation_prot"/>
</dbReference>
<organism evidence="5">
    <name type="scientific">Schistocephalus solidus</name>
    <name type="common">Tapeworm</name>
    <dbReference type="NCBI Taxonomy" id="70667"/>
    <lineage>
        <taxon>Eukaryota</taxon>
        <taxon>Metazoa</taxon>
        <taxon>Spiralia</taxon>
        <taxon>Lophotrochozoa</taxon>
        <taxon>Platyhelminthes</taxon>
        <taxon>Cestoda</taxon>
        <taxon>Eucestoda</taxon>
        <taxon>Diphyllobothriidea</taxon>
        <taxon>Diphyllobothriidae</taxon>
        <taxon>Schistocephalus</taxon>
    </lineage>
</organism>
<keyword evidence="1" id="KW-0343">GTPase activation</keyword>
<evidence type="ECO:0000259" key="2">
    <source>
        <dbReference type="PROSITE" id="PS50238"/>
    </source>
</evidence>
<dbReference type="InterPro" id="IPR000198">
    <property type="entry name" value="RhoGAP_dom"/>
</dbReference>
<feature type="domain" description="Rho-GAP" evidence="2">
    <location>
        <begin position="54"/>
        <end position="223"/>
    </location>
</feature>
<dbReference type="InterPro" id="IPR051025">
    <property type="entry name" value="RhoGAP"/>
</dbReference>
<keyword evidence="4" id="KW-1185">Reference proteome</keyword>
<dbReference type="PANTHER" id="PTHR15228">
    <property type="entry name" value="SPERMATHECAL PHYSIOLOGY VARIANT"/>
    <property type="match status" value="1"/>
</dbReference>
<dbReference type="GO" id="GO:0007165">
    <property type="term" value="P:signal transduction"/>
    <property type="evidence" value="ECO:0007669"/>
    <property type="project" value="InterPro"/>
</dbReference>